<dbReference type="SUPFAM" id="SSF50630">
    <property type="entry name" value="Acid proteases"/>
    <property type="match status" value="1"/>
</dbReference>
<dbReference type="Pfam" id="PF00026">
    <property type="entry name" value="Asp"/>
    <property type="match status" value="1"/>
</dbReference>
<evidence type="ECO:0000313" key="10">
    <source>
        <dbReference type="Proteomes" id="UP000694621"/>
    </source>
</evidence>
<dbReference type="InterPro" id="IPR001461">
    <property type="entry name" value="Aspartic_peptidase_A1"/>
</dbReference>
<dbReference type="Proteomes" id="UP000694621">
    <property type="component" value="Unplaced"/>
</dbReference>
<dbReference type="PROSITE" id="PS51767">
    <property type="entry name" value="PEPTIDASE_A1"/>
    <property type="match status" value="1"/>
</dbReference>
<dbReference type="PANTHER" id="PTHR47966:SF22">
    <property type="entry name" value="PEPSIN A-3-RELATED"/>
    <property type="match status" value="1"/>
</dbReference>
<proteinExistence type="inferred from homology"/>
<sequence length="93" mass="9416">MTSVTINGQVVACNGGCQAIVDTGTSLIVGPNSDIASLNYYVGATTNNGDAVVNCNNIASMPVVSFNINGHSFTLPASAAQLALLSLWVGTVQ</sequence>
<dbReference type="GO" id="GO:0006508">
    <property type="term" value="P:proteolysis"/>
    <property type="evidence" value="ECO:0007669"/>
    <property type="project" value="UniProtKB-KW"/>
</dbReference>
<dbReference type="AlphaFoldDB" id="A0A8B9RAQ5"/>
<dbReference type="PANTHER" id="PTHR47966">
    <property type="entry name" value="BETA-SITE APP-CLEAVING ENZYME, ISOFORM A-RELATED"/>
    <property type="match status" value="1"/>
</dbReference>
<keyword evidence="3" id="KW-0064">Aspartyl protease</keyword>
<comment type="similarity">
    <text evidence="1">Belongs to the peptidase A1 family.</text>
</comment>
<feature type="disulfide bond" evidence="7">
    <location>
        <begin position="13"/>
        <end position="17"/>
    </location>
</feature>
<dbReference type="GO" id="GO:0007586">
    <property type="term" value="P:digestion"/>
    <property type="evidence" value="ECO:0007669"/>
    <property type="project" value="UniProtKB-KW"/>
</dbReference>
<organism evidence="9 10">
    <name type="scientific">Astyanax mexicanus</name>
    <name type="common">Blind cave fish</name>
    <name type="synonym">Astyanax fasciatus mexicanus</name>
    <dbReference type="NCBI Taxonomy" id="7994"/>
    <lineage>
        <taxon>Eukaryota</taxon>
        <taxon>Metazoa</taxon>
        <taxon>Chordata</taxon>
        <taxon>Craniata</taxon>
        <taxon>Vertebrata</taxon>
        <taxon>Euteleostomi</taxon>
        <taxon>Actinopterygii</taxon>
        <taxon>Neopterygii</taxon>
        <taxon>Teleostei</taxon>
        <taxon>Ostariophysi</taxon>
        <taxon>Characiformes</taxon>
        <taxon>Characoidei</taxon>
        <taxon>Acestrorhamphidae</taxon>
        <taxon>Acestrorhamphinae</taxon>
        <taxon>Astyanax</taxon>
    </lineage>
</organism>
<evidence type="ECO:0000256" key="3">
    <source>
        <dbReference type="ARBA" id="ARBA00022750"/>
    </source>
</evidence>
<dbReference type="InterPro" id="IPR021109">
    <property type="entry name" value="Peptidase_aspartic_dom_sf"/>
</dbReference>
<evidence type="ECO:0000256" key="5">
    <source>
        <dbReference type="ARBA" id="ARBA00022801"/>
    </source>
</evidence>
<dbReference type="InterPro" id="IPR001969">
    <property type="entry name" value="Aspartic_peptidase_AS"/>
</dbReference>
<dbReference type="Ensembl" id="ENSAMXT00005032059.1">
    <property type="protein sequence ID" value="ENSAMXP00005029233.1"/>
    <property type="gene ID" value="ENSAMXG00005014165.1"/>
</dbReference>
<evidence type="ECO:0000256" key="4">
    <source>
        <dbReference type="ARBA" id="ARBA00022757"/>
    </source>
</evidence>
<evidence type="ECO:0000313" key="9">
    <source>
        <dbReference type="Ensembl" id="ENSAMXP00005029233.1"/>
    </source>
</evidence>
<keyword evidence="2" id="KW-0645">Protease</keyword>
<protein>
    <recommendedName>
        <fullName evidence="8">Peptidase A1 domain-containing protein</fullName>
    </recommendedName>
</protein>
<accession>A0A8B9RAQ5</accession>
<keyword evidence="4" id="KW-0222">Digestion</keyword>
<reference evidence="9" key="1">
    <citation type="submission" date="2025-08" db="UniProtKB">
        <authorList>
            <consortium name="Ensembl"/>
        </authorList>
    </citation>
    <scope>IDENTIFICATION</scope>
</reference>
<evidence type="ECO:0000256" key="7">
    <source>
        <dbReference type="PIRSR" id="PIRSR601461-2"/>
    </source>
</evidence>
<evidence type="ECO:0000256" key="6">
    <source>
        <dbReference type="ARBA" id="ARBA00023157"/>
    </source>
</evidence>
<keyword evidence="5" id="KW-0378">Hydrolase</keyword>
<dbReference type="Gene3D" id="2.40.70.10">
    <property type="entry name" value="Acid Proteases"/>
    <property type="match status" value="1"/>
</dbReference>
<feature type="domain" description="Peptidase A1" evidence="8">
    <location>
        <begin position="1"/>
        <end position="93"/>
    </location>
</feature>
<dbReference type="PROSITE" id="PS00141">
    <property type="entry name" value="ASP_PROTEASE"/>
    <property type="match status" value="1"/>
</dbReference>
<evidence type="ECO:0000256" key="1">
    <source>
        <dbReference type="ARBA" id="ARBA00007447"/>
    </source>
</evidence>
<dbReference type="GO" id="GO:0004190">
    <property type="term" value="F:aspartic-type endopeptidase activity"/>
    <property type="evidence" value="ECO:0007669"/>
    <property type="project" value="UniProtKB-KW"/>
</dbReference>
<evidence type="ECO:0000256" key="2">
    <source>
        <dbReference type="ARBA" id="ARBA00022670"/>
    </source>
</evidence>
<name>A0A8B9RAQ5_ASTMX</name>
<dbReference type="InterPro" id="IPR033121">
    <property type="entry name" value="PEPTIDASE_A1"/>
</dbReference>
<evidence type="ECO:0000259" key="8">
    <source>
        <dbReference type="PROSITE" id="PS51767"/>
    </source>
</evidence>
<keyword evidence="6 7" id="KW-1015">Disulfide bond</keyword>